<comment type="caution">
    <text evidence="2">The sequence shown here is derived from an EMBL/GenBank/DDBJ whole genome shotgun (WGS) entry which is preliminary data.</text>
</comment>
<keyword evidence="3" id="KW-1185">Reference proteome</keyword>
<reference evidence="2 3" key="1">
    <citation type="journal article" date="2019" name="Nat. Plants">
        <title>Genome sequencing of Musa balbisiana reveals subgenome evolution and function divergence in polyploid bananas.</title>
        <authorList>
            <person name="Yao X."/>
        </authorList>
    </citation>
    <scope>NUCLEOTIDE SEQUENCE [LARGE SCALE GENOMIC DNA]</scope>
    <source>
        <strain evidence="3">cv. DH-PKW</strain>
        <tissue evidence="2">Leaves</tissue>
    </source>
</reference>
<protein>
    <submittedName>
        <fullName evidence="2">Uncharacterized protein</fullName>
    </submittedName>
</protein>
<keyword evidence="1" id="KW-0812">Transmembrane</keyword>
<name>A0A4S8IIQ1_MUSBA</name>
<gene>
    <name evidence="2" type="ORF">C4D60_Mb09t23860</name>
</gene>
<accession>A0A4S8IIQ1</accession>
<dbReference type="Proteomes" id="UP000317650">
    <property type="component" value="Chromosome 9"/>
</dbReference>
<proteinExistence type="predicted"/>
<organism evidence="2 3">
    <name type="scientific">Musa balbisiana</name>
    <name type="common">Banana</name>
    <dbReference type="NCBI Taxonomy" id="52838"/>
    <lineage>
        <taxon>Eukaryota</taxon>
        <taxon>Viridiplantae</taxon>
        <taxon>Streptophyta</taxon>
        <taxon>Embryophyta</taxon>
        <taxon>Tracheophyta</taxon>
        <taxon>Spermatophyta</taxon>
        <taxon>Magnoliopsida</taxon>
        <taxon>Liliopsida</taxon>
        <taxon>Zingiberales</taxon>
        <taxon>Musaceae</taxon>
        <taxon>Musa</taxon>
    </lineage>
</organism>
<keyword evidence="1" id="KW-0472">Membrane</keyword>
<sequence length="268" mass="29646">MVTLLCPEVLHLSQPEALKALFPQFIAPLIMIPNVIALILVFLFILHKTTRRGEFWDWTDLQIDIMAIQHLLPIVIGAHLPVKKVLRAQDLPHIVLSLWRDMVHRIQKEGVLDNLTGRPSSKDLIQTLVSLVEIIELVFALLGRDIATFLEHQLRHSLPLALLLERGPVLPFCCRRPVKGFQSTVIMIPNICHHRDQQPHNLVGPLHTLPRRGFFAPAGVGSGQGVGLMVILVASGSREVVLVVASGGSPRGGGEERAYLVVRVQAGD</sequence>
<feature type="transmembrane region" description="Helical" evidence="1">
    <location>
        <begin position="25"/>
        <end position="46"/>
    </location>
</feature>
<evidence type="ECO:0000313" key="2">
    <source>
        <dbReference type="EMBL" id="THU48213.1"/>
    </source>
</evidence>
<dbReference type="AlphaFoldDB" id="A0A4S8IIQ1"/>
<evidence type="ECO:0000313" key="3">
    <source>
        <dbReference type="Proteomes" id="UP000317650"/>
    </source>
</evidence>
<dbReference type="EMBL" id="PYDT01000010">
    <property type="protein sequence ID" value="THU48213.1"/>
    <property type="molecule type" value="Genomic_DNA"/>
</dbReference>
<evidence type="ECO:0000256" key="1">
    <source>
        <dbReference type="SAM" id="Phobius"/>
    </source>
</evidence>
<keyword evidence="1" id="KW-1133">Transmembrane helix</keyword>